<feature type="transmembrane region" description="Helical" evidence="1">
    <location>
        <begin position="236"/>
        <end position="252"/>
    </location>
</feature>
<dbReference type="EMBL" id="JAPNOA010000058">
    <property type="protein sequence ID" value="MCY0966940.1"/>
    <property type="molecule type" value="Genomic_DNA"/>
</dbReference>
<dbReference type="InterPro" id="IPR050879">
    <property type="entry name" value="Acyltransferase_3"/>
</dbReference>
<dbReference type="GO" id="GO:0016020">
    <property type="term" value="C:membrane"/>
    <property type="evidence" value="ECO:0007669"/>
    <property type="project" value="TreeGrafter"/>
</dbReference>
<dbReference type="PANTHER" id="PTHR23028">
    <property type="entry name" value="ACETYLTRANSFERASE"/>
    <property type="match status" value="1"/>
</dbReference>
<feature type="transmembrane region" description="Helical" evidence="1">
    <location>
        <begin position="173"/>
        <end position="194"/>
    </location>
</feature>
<dbReference type="Proteomes" id="UP001150830">
    <property type="component" value="Unassembled WGS sequence"/>
</dbReference>
<dbReference type="GO" id="GO:0016747">
    <property type="term" value="F:acyltransferase activity, transferring groups other than amino-acyl groups"/>
    <property type="evidence" value="ECO:0007669"/>
    <property type="project" value="InterPro"/>
</dbReference>
<dbReference type="InterPro" id="IPR002656">
    <property type="entry name" value="Acyl_transf_3_dom"/>
</dbReference>
<gene>
    <name evidence="3" type="ORF">OUO13_17315</name>
</gene>
<name>A0A9X3EHQ0_9GAMM</name>
<keyword evidence="3" id="KW-0808">Transferase</keyword>
<feature type="transmembrane region" description="Helical" evidence="1">
    <location>
        <begin position="12"/>
        <end position="30"/>
    </location>
</feature>
<dbReference type="Pfam" id="PF01757">
    <property type="entry name" value="Acyl_transf_3"/>
    <property type="match status" value="1"/>
</dbReference>
<keyword evidence="1" id="KW-0472">Membrane</keyword>
<dbReference type="RefSeq" id="WP_283175147.1">
    <property type="nucleotide sequence ID" value="NZ_JAPNOA010000058.1"/>
</dbReference>
<organism evidence="3 4">
    <name type="scientific">Parathalassolituus penaei</name>
    <dbReference type="NCBI Taxonomy" id="2997323"/>
    <lineage>
        <taxon>Bacteria</taxon>
        <taxon>Pseudomonadati</taxon>
        <taxon>Pseudomonadota</taxon>
        <taxon>Gammaproteobacteria</taxon>
        <taxon>Oceanospirillales</taxon>
        <taxon>Oceanospirillaceae</taxon>
        <taxon>Parathalassolituus</taxon>
    </lineage>
</organism>
<feature type="transmembrane region" description="Helical" evidence="1">
    <location>
        <begin position="89"/>
        <end position="107"/>
    </location>
</feature>
<dbReference type="GO" id="GO:0009103">
    <property type="term" value="P:lipopolysaccharide biosynthetic process"/>
    <property type="evidence" value="ECO:0007669"/>
    <property type="project" value="TreeGrafter"/>
</dbReference>
<feature type="transmembrane region" description="Helical" evidence="1">
    <location>
        <begin position="206"/>
        <end position="224"/>
    </location>
</feature>
<keyword evidence="1" id="KW-0812">Transmembrane</keyword>
<feature type="domain" description="Acyltransferase 3" evidence="2">
    <location>
        <begin position="8"/>
        <end position="352"/>
    </location>
</feature>
<keyword evidence="4" id="KW-1185">Reference proteome</keyword>
<feature type="transmembrane region" description="Helical" evidence="1">
    <location>
        <begin position="331"/>
        <end position="356"/>
    </location>
</feature>
<evidence type="ECO:0000313" key="3">
    <source>
        <dbReference type="EMBL" id="MCY0966940.1"/>
    </source>
</evidence>
<dbReference type="PANTHER" id="PTHR23028:SF53">
    <property type="entry name" value="ACYL_TRANSF_3 DOMAIN-CONTAINING PROTEIN"/>
    <property type="match status" value="1"/>
</dbReference>
<feature type="transmembrane region" description="Helical" evidence="1">
    <location>
        <begin position="291"/>
        <end position="311"/>
    </location>
</feature>
<reference evidence="3" key="1">
    <citation type="submission" date="2022-11" db="EMBL/GenBank/DDBJ databases">
        <title>Parathalassolutuus dongxingensis gen. nov., sp. nov., a novel member of family Oceanospirillaceae isolated from a coastal shrimp pond in Guangxi, China.</title>
        <authorList>
            <person name="Chen H."/>
        </authorList>
    </citation>
    <scope>NUCLEOTIDE SEQUENCE</scope>
    <source>
        <strain evidence="3">G-43</strain>
    </source>
</reference>
<evidence type="ECO:0000256" key="1">
    <source>
        <dbReference type="SAM" id="Phobius"/>
    </source>
</evidence>
<keyword evidence="1" id="KW-1133">Transmembrane helix</keyword>
<feature type="transmembrane region" description="Helical" evidence="1">
    <location>
        <begin position="258"/>
        <end position="279"/>
    </location>
</feature>
<evidence type="ECO:0000259" key="2">
    <source>
        <dbReference type="Pfam" id="PF01757"/>
    </source>
</evidence>
<evidence type="ECO:0000313" key="4">
    <source>
        <dbReference type="Proteomes" id="UP001150830"/>
    </source>
</evidence>
<dbReference type="AlphaFoldDB" id="A0A9X3EHQ0"/>
<sequence length="377" mass="44008">MLTGIRLDWLDWLRCISIILVLGAHFPISWEESGVFFPLAAFFARVGWSGVDFFFVLSGFLIAGMLFNEEIKYGRIDLLGFYIRRALKIWPLYYLCPLVLIIIYPIMFGGDRGGLISQLYPVFFHVQNYFFPIPSPLGHLWSLGVEEHFYAILPLIILLFLKFRKSISSPDFFRVLVFLLVCVMVNRVYTVFFLEFELLDIRVQSHFRFDSFIVGVSMAWIYSFRRSYLAWGEDRQFYIVFLILMFFSFFLLNPNTSLWVSAFGYTFLALGWAGVLYLTGVYSSYFSKFRIFNAAAFLGKYSYPIYLFHVYCQKAISIQLEQGWLADYGNSARWAFVALIYFISSIVLGVLIGLLVEKPLLALREKIRPRRILAIYQ</sequence>
<proteinExistence type="predicted"/>
<accession>A0A9X3EHQ0</accession>
<protein>
    <submittedName>
        <fullName evidence="3">Acyltransferase</fullName>
    </submittedName>
</protein>
<keyword evidence="3" id="KW-0012">Acyltransferase</keyword>
<feature type="transmembrane region" description="Helical" evidence="1">
    <location>
        <begin position="140"/>
        <end position="161"/>
    </location>
</feature>
<comment type="caution">
    <text evidence="3">The sequence shown here is derived from an EMBL/GenBank/DDBJ whole genome shotgun (WGS) entry which is preliminary data.</text>
</comment>
<feature type="transmembrane region" description="Helical" evidence="1">
    <location>
        <begin position="42"/>
        <end position="68"/>
    </location>
</feature>